<evidence type="ECO:0000313" key="1">
    <source>
        <dbReference type="EMBL" id="GAA1688669.1"/>
    </source>
</evidence>
<sequence length="91" mass="9310">MAGWYAANTRFGGPLTVTSIPQFCTVMIDPCGLAAVDVPQPASRLKSRTGTTDLRSTGPLLQHLVDGSHAVAGLLADGTASTGLVFPAQGQ</sequence>
<accession>A0ABP4TK19</accession>
<protein>
    <submittedName>
        <fullName evidence="1">Uncharacterized protein</fullName>
    </submittedName>
</protein>
<keyword evidence="2" id="KW-1185">Reference proteome</keyword>
<reference evidence="2" key="1">
    <citation type="journal article" date="2019" name="Int. J. Syst. Evol. Microbiol.">
        <title>The Global Catalogue of Microorganisms (GCM) 10K type strain sequencing project: providing services to taxonomists for standard genome sequencing and annotation.</title>
        <authorList>
            <consortium name="The Broad Institute Genomics Platform"/>
            <consortium name="The Broad Institute Genome Sequencing Center for Infectious Disease"/>
            <person name="Wu L."/>
            <person name="Ma J."/>
        </authorList>
    </citation>
    <scope>NUCLEOTIDE SEQUENCE [LARGE SCALE GENOMIC DNA]</scope>
    <source>
        <strain evidence="2">JCM 14307</strain>
    </source>
</reference>
<dbReference type="Proteomes" id="UP001500280">
    <property type="component" value="Unassembled WGS sequence"/>
</dbReference>
<evidence type="ECO:0000313" key="2">
    <source>
        <dbReference type="Proteomes" id="UP001500280"/>
    </source>
</evidence>
<gene>
    <name evidence="1" type="ORF">GCM10009745_36990</name>
</gene>
<dbReference type="EMBL" id="BAAANF010000013">
    <property type="protein sequence ID" value="GAA1688669.1"/>
    <property type="molecule type" value="Genomic_DNA"/>
</dbReference>
<comment type="caution">
    <text evidence="1">The sequence shown here is derived from an EMBL/GenBank/DDBJ whole genome shotgun (WGS) entry which is preliminary data.</text>
</comment>
<organism evidence="1 2">
    <name type="scientific">Kribbella yunnanensis</name>
    <dbReference type="NCBI Taxonomy" id="190194"/>
    <lineage>
        <taxon>Bacteria</taxon>
        <taxon>Bacillati</taxon>
        <taxon>Actinomycetota</taxon>
        <taxon>Actinomycetes</taxon>
        <taxon>Propionibacteriales</taxon>
        <taxon>Kribbellaceae</taxon>
        <taxon>Kribbella</taxon>
    </lineage>
</organism>
<proteinExistence type="predicted"/>
<name>A0ABP4TK19_9ACTN</name>